<feature type="region of interest" description="Disordered" evidence="5">
    <location>
        <begin position="434"/>
        <end position="470"/>
    </location>
</feature>
<feature type="domain" description="Peptidase A1" evidence="8">
    <location>
        <begin position="26"/>
        <end position="400"/>
    </location>
</feature>
<dbReference type="Gene3D" id="2.40.70.10">
    <property type="entry name" value="Acid Proteases"/>
    <property type="match status" value="1"/>
</dbReference>
<dbReference type="eggNOG" id="ENOG502SJYP">
    <property type="taxonomic scope" value="Eukaryota"/>
</dbReference>
<organism evidence="9 10">
    <name type="scientific">Fusarium vanettenii (strain ATCC MYA-4622 / CBS 123669 / FGSC 9596 / NRRL 45880 / 77-13-4)</name>
    <name type="common">Fusarium solani subsp. pisi</name>
    <dbReference type="NCBI Taxonomy" id="660122"/>
    <lineage>
        <taxon>Eukaryota</taxon>
        <taxon>Fungi</taxon>
        <taxon>Dikarya</taxon>
        <taxon>Ascomycota</taxon>
        <taxon>Pezizomycotina</taxon>
        <taxon>Sordariomycetes</taxon>
        <taxon>Hypocreomycetidae</taxon>
        <taxon>Hypocreales</taxon>
        <taxon>Nectriaceae</taxon>
        <taxon>Fusarium</taxon>
        <taxon>Fusarium solani species complex</taxon>
        <taxon>Fusarium vanettenii</taxon>
    </lineage>
</organism>
<dbReference type="PANTHER" id="PTHR15549">
    <property type="entry name" value="PAIRED IMMUNOGLOBULIN-LIKE TYPE 2 RECEPTOR"/>
    <property type="match status" value="1"/>
</dbReference>
<dbReference type="OrthoDB" id="4074350at2759"/>
<evidence type="ECO:0000313" key="10">
    <source>
        <dbReference type="Proteomes" id="UP000005206"/>
    </source>
</evidence>
<dbReference type="AlphaFoldDB" id="C7Z0I5"/>
<dbReference type="PROSITE" id="PS51767">
    <property type="entry name" value="PEPTIDASE_A1"/>
    <property type="match status" value="1"/>
</dbReference>
<feature type="compositionally biased region" description="Polar residues" evidence="5">
    <location>
        <begin position="541"/>
        <end position="554"/>
    </location>
</feature>
<evidence type="ECO:0000313" key="9">
    <source>
        <dbReference type="EMBL" id="EEU42386.1"/>
    </source>
</evidence>
<dbReference type="SUPFAM" id="SSF50630">
    <property type="entry name" value="Acid proteases"/>
    <property type="match status" value="1"/>
</dbReference>
<feature type="signal peptide" evidence="7">
    <location>
        <begin position="1"/>
        <end position="18"/>
    </location>
</feature>
<name>C7Z0I5_FUSV7</name>
<keyword evidence="3 6" id="KW-1133">Transmembrane helix</keyword>
<evidence type="ECO:0000256" key="7">
    <source>
        <dbReference type="SAM" id="SignalP"/>
    </source>
</evidence>
<comment type="subcellular location">
    <subcellularLocation>
        <location evidence="1">Membrane</location>
        <topology evidence="1">Single-pass membrane protein</topology>
    </subcellularLocation>
</comment>
<dbReference type="InParanoid" id="C7Z0I5"/>
<gene>
    <name evidence="9" type="ORF">NECHADRAFT_40333</name>
</gene>
<dbReference type="Proteomes" id="UP000005206">
    <property type="component" value="Chromosome 5"/>
</dbReference>
<dbReference type="HOGENOM" id="CLU_029272_1_0_1"/>
<evidence type="ECO:0000256" key="5">
    <source>
        <dbReference type="SAM" id="MobiDB-lite"/>
    </source>
</evidence>
<dbReference type="OMA" id="YSFGMHI"/>
<dbReference type="GO" id="GO:0071944">
    <property type="term" value="C:cell periphery"/>
    <property type="evidence" value="ECO:0007669"/>
    <property type="project" value="UniProtKB-ARBA"/>
</dbReference>
<feature type="region of interest" description="Disordered" evidence="5">
    <location>
        <begin position="501"/>
        <end position="554"/>
    </location>
</feature>
<reference evidence="9 10" key="1">
    <citation type="journal article" date="2009" name="PLoS Genet.">
        <title>The genome of Nectria haematococca: contribution of supernumerary chromosomes to gene expansion.</title>
        <authorList>
            <person name="Coleman J.J."/>
            <person name="Rounsley S.D."/>
            <person name="Rodriguez-Carres M."/>
            <person name="Kuo A."/>
            <person name="Wasmann C.C."/>
            <person name="Grimwood J."/>
            <person name="Schmutz J."/>
            <person name="Taga M."/>
            <person name="White G.J."/>
            <person name="Zhou S."/>
            <person name="Schwartz D.C."/>
            <person name="Freitag M."/>
            <person name="Ma L.J."/>
            <person name="Danchin E.G."/>
            <person name="Henrissat B."/>
            <person name="Coutinho P.M."/>
            <person name="Nelson D.R."/>
            <person name="Straney D."/>
            <person name="Napoli C.A."/>
            <person name="Barker B.M."/>
            <person name="Gribskov M."/>
            <person name="Rep M."/>
            <person name="Kroken S."/>
            <person name="Molnar I."/>
            <person name="Rensing C."/>
            <person name="Kennell J.C."/>
            <person name="Zamora J."/>
            <person name="Farman M.L."/>
            <person name="Selker E.U."/>
            <person name="Salamov A."/>
            <person name="Shapiro H."/>
            <person name="Pangilinan J."/>
            <person name="Lindquist E."/>
            <person name="Lamers C."/>
            <person name="Grigoriev I.V."/>
            <person name="Geiser D.M."/>
            <person name="Covert S.F."/>
            <person name="Temporini E."/>
            <person name="Vanetten H.D."/>
        </authorList>
    </citation>
    <scope>NUCLEOTIDE SEQUENCE [LARGE SCALE GENOMIC DNA]</scope>
    <source>
        <strain evidence="10">ATCC MYA-4622 / CBS 123669 / FGSC 9596 / NRRL 45880 / 77-13-4</strain>
    </source>
</reference>
<evidence type="ECO:0000256" key="3">
    <source>
        <dbReference type="ARBA" id="ARBA00022989"/>
    </source>
</evidence>
<sequence>MAWTFSTALVAFILAASAERVPREIKWADGTIGPDGPWRAVSVQMDGDTNNIGLFPGGNWETWMIEDDYCDEGTCYASKAGTYDEAEGTSGGIQLDGGLDAYMLGLQLEGEPSIRYLDDMVLGGIRETNVSLALLKDQRIKYPGGQKVPFFAGCLSMGGNKAINQSFTPMEGPAINASLPPGWMYENAWTPSNSFGMHIGSVQPSMSGSLWFGGYDQNRIVGEILSMSGGPRDGITLWDVGIEVIGNKSPFDFKSKDDLLAKGNSSIGSGLKVLVDGCSPYLSLPKSTCDNIAAELPVNYDESLGLYLWDTKSDKYEEIVSSASALVFSFISGSNTDAVKINVPFMHLNLTLTAPLVDTPTPYFPCHVNGKGQYVLGRAFLQDAFIGANWHKDSNTWWLAQAPGRTIQATNNIISIEEKDKTISKGGNDWKASWSGVWDDEGVPANTPTPKPTSTKEPANTTPEDEGLSTGAKAGIGVGIAAGVLAMAGLGFFFWRRRRQQTPPPETSQVAYTPASETAYSVNAAKWPPSELPHERPPQEMQGTPTTQPRYELA</sequence>
<proteinExistence type="predicted"/>
<dbReference type="GeneID" id="9671908"/>
<feature type="compositionally biased region" description="Polar residues" evidence="5">
    <location>
        <begin position="507"/>
        <end position="521"/>
    </location>
</feature>
<feature type="transmembrane region" description="Helical" evidence="6">
    <location>
        <begin position="474"/>
        <end position="495"/>
    </location>
</feature>
<feature type="chain" id="PRO_5002986701" description="Peptidase A1 domain-containing protein" evidence="7">
    <location>
        <begin position="19"/>
        <end position="554"/>
    </location>
</feature>
<keyword evidence="7" id="KW-0732">Signal</keyword>
<keyword evidence="10" id="KW-1185">Reference proteome</keyword>
<evidence type="ECO:0000256" key="6">
    <source>
        <dbReference type="SAM" id="Phobius"/>
    </source>
</evidence>
<dbReference type="InterPro" id="IPR051694">
    <property type="entry name" value="Immunoregulatory_rcpt-like"/>
</dbReference>
<dbReference type="PANTHER" id="PTHR15549:SF30">
    <property type="entry name" value="MID2 DOMAIN-CONTAINING PROTEIN"/>
    <property type="match status" value="1"/>
</dbReference>
<dbReference type="InterPro" id="IPR033121">
    <property type="entry name" value="PEPTIDASE_A1"/>
</dbReference>
<evidence type="ECO:0000256" key="4">
    <source>
        <dbReference type="ARBA" id="ARBA00023136"/>
    </source>
</evidence>
<dbReference type="InterPro" id="IPR021109">
    <property type="entry name" value="Peptidase_aspartic_dom_sf"/>
</dbReference>
<dbReference type="VEuPathDB" id="FungiDB:NECHADRAFT_40333"/>
<dbReference type="Pfam" id="PF00026">
    <property type="entry name" value="Asp"/>
    <property type="match status" value="1"/>
</dbReference>
<dbReference type="RefSeq" id="XP_003048099.1">
    <property type="nucleotide sequence ID" value="XM_003048053.1"/>
</dbReference>
<keyword evidence="4 6" id="KW-0472">Membrane</keyword>
<evidence type="ECO:0000256" key="2">
    <source>
        <dbReference type="ARBA" id="ARBA00022692"/>
    </source>
</evidence>
<dbReference type="KEGG" id="nhe:NECHADRAFT_40333"/>
<evidence type="ECO:0000256" key="1">
    <source>
        <dbReference type="ARBA" id="ARBA00004167"/>
    </source>
</evidence>
<protein>
    <recommendedName>
        <fullName evidence="8">Peptidase A1 domain-containing protein</fullName>
    </recommendedName>
</protein>
<dbReference type="EMBL" id="GG698905">
    <property type="protein sequence ID" value="EEU42386.1"/>
    <property type="molecule type" value="Genomic_DNA"/>
</dbReference>
<dbReference type="GO" id="GO:0016020">
    <property type="term" value="C:membrane"/>
    <property type="evidence" value="ECO:0007669"/>
    <property type="project" value="UniProtKB-SubCell"/>
</dbReference>
<evidence type="ECO:0000259" key="8">
    <source>
        <dbReference type="PROSITE" id="PS51767"/>
    </source>
</evidence>
<accession>C7Z0I5</accession>
<keyword evidence="2 6" id="KW-0812">Transmembrane</keyword>